<dbReference type="OrthoDB" id="1274006at2"/>
<gene>
    <name evidence="2" type="ORF">ESV24_02055</name>
</gene>
<dbReference type="RefSeq" id="WP_111813922.1">
    <property type="nucleotide sequence ID" value="NZ_CBCRZQ010000001.1"/>
</dbReference>
<keyword evidence="1" id="KW-0732">Signal</keyword>
<protein>
    <submittedName>
        <fullName evidence="2">Uncharacterized protein</fullName>
    </submittedName>
</protein>
<name>A0A5C6YVA7_9FLAO</name>
<reference evidence="2 3" key="1">
    <citation type="submission" date="2019-08" db="EMBL/GenBank/DDBJ databases">
        <title>Genome of Aequorivita lipolytica Y10-2 (type strain).</title>
        <authorList>
            <person name="Bowman J.P."/>
        </authorList>
    </citation>
    <scope>NUCLEOTIDE SEQUENCE [LARGE SCALE GENOMIC DNA]</scope>
    <source>
        <strain evidence="2 3">Y10-2</strain>
    </source>
</reference>
<evidence type="ECO:0000313" key="2">
    <source>
        <dbReference type="EMBL" id="TXD70895.1"/>
    </source>
</evidence>
<organism evidence="2 3">
    <name type="scientific">Aequorivita lipolytica</name>
    <dbReference type="NCBI Taxonomy" id="153267"/>
    <lineage>
        <taxon>Bacteria</taxon>
        <taxon>Pseudomonadati</taxon>
        <taxon>Bacteroidota</taxon>
        <taxon>Flavobacteriia</taxon>
        <taxon>Flavobacteriales</taxon>
        <taxon>Flavobacteriaceae</taxon>
        <taxon>Aequorivita</taxon>
    </lineage>
</organism>
<feature type="chain" id="PRO_5022844340" evidence="1">
    <location>
        <begin position="20"/>
        <end position="265"/>
    </location>
</feature>
<dbReference type="AlphaFoldDB" id="A0A5C6YVA7"/>
<evidence type="ECO:0000256" key="1">
    <source>
        <dbReference type="SAM" id="SignalP"/>
    </source>
</evidence>
<evidence type="ECO:0000313" key="3">
    <source>
        <dbReference type="Proteomes" id="UP000321945"/>
    </source>
</evidence>
<proteinExistence type="predicted"/>
<comment type="caution">
    <text evidence="2">The sequence shown here is derived from an EMBL/GenBank/DDBJ whole genome shotgun (WGS) entry which is preliminary data.</text>
</comment>
<feature type="signal peptide" evidence="1">
    <location>
        <begin position="1"/>
        <end position="19"/>
    </location>
</feature>
<dbReference type="Proteomes" id="UP000321945">
    <property type="component" value="Unassembled WGS sequence"/>
</dbReference>
<keyword evidence="3" id="KW-1185">Reference proteome</keyword>
<dbReference type="EMBL" id="VORU01000001">
    <property type="protein sequence ID" value="TXD70895.1"/>
    <property type="molecule type" value="Genomic_DNA"/>
</dbReference>
<accession>A0A5C6YVA7</accession>
<sequence>MTRFLMLAIAFFLTTSVGAQTTNLSDYSYVVVPEQFSFFNEKDKYQVNSMTKFYLEKSGFNTYWSADTPNANRCDGLYADVEKLSSIFGTKLQVVLKDCNNVEIYRSQEGKSKYKEFDKTYQDALRKAFNSLEAMNVKQKNIVLLRNIPNSVVVSKETNQNPVMEELTKPKVSRVSGNLLPDAKFSNYANSGKTFLLRKTADGYSLYEESTSTADGLLLIGKIIVIEKVVKYIDTSGKVSEASFDPSGNLIIEGDSSPTVYKSVN</sequence>